<accession>A0ABW2JAG9</accession>
<evidence type="ECO:0000259" key="3">
    <source>
        <dbReference type="Pfam" id="PF25906"/>
    </source>
</evidence>
<gene>
    <name evidence="4" type="ORF">ACFQVC_02065</name>
</gene>
<organism evidence="4 5">
    <name type="scientific">Streptomyces monticola</name>
    <dbReference type="NCBI Taxonomy" id="2666263"/>
    <lineage>
        <taxon>Bacteria</taxon>
        <taxon>Bacillati</taxon>
        <taxon>Actinomycetota</taxon>
        <taxon>Actinomycetes</taxon>
        <taxon>Kitasatosporales</taxon>
        <taxon>Streptomycetaceae</taxon>
        <taxon>Streptomyces</taxon>
    </lineage>
</organism>
<feature type="region of interest" description="Disordered" evidence="1">
    <location>
        <begin position="1"/>
        <end position="61"/>
    </location>
</feature>
<proteinExistence type="predicted"/>
<dbReference type="Pfam" id="PF13556">
    <property type="entry name" value="HTH_30"/>
    <property type="match status" value="1"/>
</dbReference>
<keyword evidence="5" id="KW-1185">Reference proteome</keyword>
<dbReference type="EMBL" id="JBHTCF010000001">
    <property type="protein sequence ID" value="MFC7303004.1"/>
    <property type="molecule type" value="Genomic_DNA"/>
</dbReference>
<dbReference type="InterPro" id="IPR042070">
    <property type="entry name" value="PucR_C-HTH_sf"/>
</dbReference>
<dbReference type="Proteomes" id="UP001596523">
    <property type="component" value="Unassembled WGS sequence"/>
</dbReference>
<evidence type="ECO:0000256" key="1">
    <source>
        <dbReference type="SAM" id="MobiDB-lite"/>
    </source>
</evidence>
<evidence type="ECO:0000313" key="4">
    <source>
        <dbReference type="EMBL" id="MFC7303004.1"/>
    </source>
</evidence>
<dbReference type="RefSeq" id="WP_381825735.1">
    <property type="nucleotide sequence ID" value="NZ_JBHTCF010000001.1"/>
</dbReference>
<dbReference type="InterPro" id="IPR058663">
    <property type="entry name" value="PucR-like_N"/>
</dbReference>
<dbReference type="InterPro" id="IPR051448">
    <property type="entry name" value="CdaR-like_regulators"/>
</dbReference>
<dbReference type="Pfam" id="PF25906">
    <property type="entry name" value="PucR-like_N"/>
    <property type="match status" value="1"/>
</dbReference>
<dbReference type="PANTHER" id="PTHR33744">
    <property type="entry name" value="CARBOHYDRATE DIACID REGULATOR"/>
    <property type="match status" value="1"/>
</dbReference>
<dbReference type="InterPro" id="IPR025736">
    <property type="entry name" value="PucR_C-HTH_dom"/>
</dbReference>
<reference evidence="5" key="1">
    <citation type="journal article" date="2019" name="Int. J. Syst. Evol. Microbiol.">
        <title>The Global Catalogue of Microorganisms (GCM) 10K type strain sequencing project: providing services to taxonomists for standard genome sequencing and annotation.</title>
        <authorList>
            <consortium name="The Broad Institute Genomics Platform"/>
            <consortium name="The Broad Institute Genome Sequencing Center for Infectious Disease"/>
            <person name="Wu L."/>
            <person name="Ma J."/>
        </authorList>
    </citation>
    <scope>NUCLEOTIDE SEQUENCE [LARGE SCALE GENOMIC DNA]</scope>
    <source>
        <strain evidence="5">SYNS20</strain>
    </source>
</reference>
<dbReference type="PANTHER" id="PTHR33744:SF1">
    <property type="entry name" value="DNA-BINDING TRANSCRIPTIONAL ACTIVATOR ADER"/>
    <property type="match status" value="1"/>
</dbReference>
<protein>
    <submittedName>
        <fullName evidence="4">PucR family transcriptional regulator</fullName>
    </submittedName>
</protein>
<comment type="caution">
    <text evidence="4">The sequence shown here is derived from an EMBL/GenBank/DDBJ whole genome shotgun (WGS) entry which is preliminary data.</text>
</comment>
<sequence>MLNGSPLLSELPGEMTRRTSGRSPGQTSGPAAGQAPEHARAHTPQSAQAPHTPHSPHSAFRAFPSHLHDHLRPFLSDLTTEVVRAIGTEIPEYARPMDDTYMHVVNRGVEQALNDFLARMAHPDSDWESVKATYRHIGRGEAEEGRSLDSFQAALRLGARVTWRRISAMVDAGQLPRHLLGTFGEALFQHLDELAAAATAGYTEARLYAAGELQQRRNRLIDLLTADPAVSPEAIVDLAHSAQWPIPRELAVVVTDHPLAPESVRPIMPPEFLARFDEQPGIVVVPDPQGPGRSRAIGAALHGLRAVVGPTVPLGEGARSLRWASQALSLSRRGVLPRSGVLHCSDHLSTLLLFQDESLVRALADRHLLPLDSVRSPQRERLAETLLCWLQCGHNASEVAGRLAVHPQTVRYRLRQLDEVFGSQLHDPEAQFEMQLALHAMSLRPAAA</sequence>
<evidence type="ECO:0000313" key="5">
    <source>
        <dbReference type="Proteomes" id="UP001596523"/>
    </source>
</evidence>
<feature type="domain" description="PucR-like N-terminal" evidence="3">
    <location>
        <begin position="60"/>
        <end position="224"/>
    </location>
</feature>
<feature type="domain" description="PucR C-terminal helix-turn-helix" evidence="2">
    <location>
        <begin position="382"/>
        <end position="440"/>
    </location>
</feature>
<dbReference type="Gene3D" id="1.10.10.2840">
    <property type="entry name" value="PucR C-terminal helix-turn-helix domain"/>
    <property type="match status" value="1"/>
</dbReference>
<evidence type="ECO:0000259" key="2">
    <source>
        <dbReference type="Pfam" id="PF13556"/>
    </source>
</evidence>
<name>A0ABW2JAG9_9ACTN</name>